<feature type="signal peptide" evidence="1">
    <location>
        <begin position="1"/>
        <end position="34"/>
    </location>
</feature>
<organism evidence="2 3">
    <name type="scientific">Mycolicibacterium sphagni</name>
    <dbReference type="NCBI Taxonomy" id="1786"/>
    <lineage>
        <taxon>Bacteria</taxon>
        <taxon>Bacillati</taxon>
        <taxon>Actinomycetota</taxon>
        <taxon>Actinomycetes</taxon>
        <taxon>Mycobacteriales</taxon>
        <taxon>Mycobacteriaceae</taxon>
        <taxon>Mycolicibacterium</taxon>
    </lineage>
</organism>
<sequence length="77" mass="7775">MMTIKNRLAGLLAAPAIAAAVAGGALTLAGPAGADASTYNSPGGSSYGTHPNTEIVVTPDTYARPAMVYVPWATWLN</sequence>
<protein>
    <submittedName>
        <fullName evidence="2">Uncharacterized protein</fullName>
    </submittedName>
</protein>
<keyword evidence="1" id="KW-0732">Signal</keyword>
<dbReference type="EMBL" id="VBSB01000003">
    <property type="protein sequence ID" value="NTY58960.1"/>
    <property type="molecule type" value="Genomic_DNA"/>
</dbReference>
<evidence type="ECO:0000313" key="2">
    <source>
        <dbReference type="EMBL" id="NTY58960.1"/>
    </source>
</evidence>
<dbReference type="Proteomes" id="UP000708347">
    <property type="component" value="Unassembled WGS sequence"/>
</dbReference>
<proteinExistence type="predicted"/>
<gene>
    <name evidence="2" type="ORF">FEG63_05250</name>
</gene>
<feature type="chain" id="PRO_5046129133" evidence="1">
    <location>
        <begin position="35"/>
        <end position="77"/>
    </location>
</feature>
<comment type="caution">
    <text evidence="2">The sequence shown here is derived from an EMBL/GenBank/DDBJ whole genome shotgun (WGS) entry which is preliminary data.</text>
</comment>
<evidence type="ECO:0000313" key="3">
    <source>
        <dbReference type="Proteomes" id="UP000708347"/>
    </source>
</evidence>
<evidence type="ECO:0000256" key="1">
    <source>
        <dbReference type="SAM" id="SignalP"/>
    </source>
</evidence>
<dbReference type="RefSeq" id="WP_174396864.1">
    <property type="nucleotide sequence ID" value="NZ_VBSB01000003.1"/>
</dbReference>
<keyword evidence="3" id="KW-1185">Reference proteome</keyword>
<accession>A0ABX2JNA5</accession>
<reference evidence="2 3" key="1">
    <citation type="submission" date="2019-05" db="EMBL/GenBank/DDBJ databases">
        <title>Mycolicibacterium sphagni ENV482 genome assembly.</title>
        <authorList>
            <person name="Chen W."/>
            <person name="Faulkner N.W."/>
            <person name="Hyman M.R."/>
        </authorList>
    </citation>
    <scope>NUCLEOTIDE SEQUENCE [LARGE SCALE GENOMIC DNA]</scope>
    <source>
        <strain evidence="2 3">ENV482</strain>
    </source>
</reference>
<name>A0ABX2JNA5_9MYCO</name>